<accession>A0A8B6BXL2</accession>
<proteinExistence type="predicted"/>
<sequence length="629" mass="72904">MDRPLGKKFEPRPKRIQRSDGSYWVANPCVSEHFLTKQIGDIDRQKAMFSSAQSRQQRQLHQDLNNIKATKNCRPGPGYFRRRGSGRHSVAETTFSDMIDKFNKHRAEQHFVNNLLKKRRESMYSISGGRNRKFPSDSTTNMATNKTDILNIDQDLEYESLSHTTDDDTESFRNLSMSGTHGNRQKKNLQKSKIPSRHSVYEVTKDNVHHELRDGNNTEKITFTRLPRSKPKPSWAGGNDSCLSNTTTDKRIIPDEKKQNKVKSKRAENLWGLIRENTLYPDDIKSLKDNNGLNEQEFNKECIHENMNSQPKTDDQKLLEKQHDTVTRSHSSESNNVSYEKIKTPIQTLTSENIDSKEECRSKNRNSGLLNKGQNSDKPSKYRIQILRKTTNQNVQIPRPKSARGRGKNTCYSADNITNNMNKGTCSQKDDEHKSSSELEFKAPKCKATNDDDASLNNYLYLEKSEHEISNSSDRKMSDFDLNIDDNTTEVKRPSERMGQFQEFSVERNYTDEYIPFDESQTSDKHLHHYHGNVSKTSSSSHKKNEDLIKKSREKINDELWEDVKKCRYLRGYDPPEMIMPTNVNVFVFGKDENDIIEEIRIESLTKDQKSDEKCQIQKENNDEKQSHI</sequence>
<feature type="region of interest" description="Disordered" evidence="1">
    <location>
        <begin position="162"/>
        <end position="197"/>
    </location>
</feature>
<feature type="region of interest" description="Disordered" evidence="1">
    <location>
        <begin position="607"/>
        <end position="629"/>
    </location>
</feature>
<dbReference type="EMBL" id="UYJE01000824">
    <property type="protein sequence ID" value="VDH96844.1"/>
    <property type="molecule type" value="Genomic_DNA"/>
</dbReference>
<dbReference type="Proteomes" id="UP000596742">
    <property type="component" value="Unassembled WGS sequence"/>
</dbReference>
<feature type="region of interest" description="Disordered" evidence="1">
    <location>
        <begin position="305"/>
        <end position="379"/>
    </location>
</feature>
<evidence type="ECO:0000313" key="2">
    <source>
        <dbReference type="EMBL" id="VDH96844.1"/>
    </source>
</evidence>
<organism evidence="2 3">
    <name type="scientific">Mytilus galloprovincialis</name>
    <name type="common">Mediterranean mussel</name>
    <dbReference type="NCBI Taxonomy" id="29158"/>
    <lineage>
        <taxon>Eukaryota</taxon>
        <taxon>Metazoa</taxon>
        <taxon>Spiralia</taxon>
        <taxon>Lophotrochozoa</taxon>
        <taxon>Mollusca</taxon>
        <taxon>Bivalvia</taxon>
        <taxon>Autobranchia</taxon>
        <taxon>Pteriomorphia</taxon>
        <taxon>Mytilida</taxon>
        <taxon>Mytiloidea</taxon>
        <taxon>Mytilidae</taxon>
        <taxon>Mytilinae</taxon>
        <taxon>Mytilus</taxon>
    </lineage>
</organism>
<evidence type="ECO:0000256" key="1">
    <source>
        <dbReference type="SAM" id="MobiDB-lite"/>
    </source>
</evidence>
<gene>
    <name evidence="2" type="ORF">MGAL_10B081746</name>
</gene>
<reference evidence="2" key="1">
    <citation type="submission" date="2018-11" db="EMBL/GenBank/DDBJ databases">
        <authorList>
            <person name="Alioto T."/>
            <person name="Alioto T."/>
        </authorList>
    </citation>
    <scope>NUCLEOTIDE SEQUENCE</scope>
</reference>
<dbReference type="OrthoDB" id="6161313at2759"/>
<comment type="caution">
    <text evidence="2">The sequence shown here is derived from an EMBL/GenBank/DDBJ whole genome shotgun (WGS) entry which is preliminary data.</text>
</comment>
<evidence type="ECO:0000313" key="3">
    <source>
        <dbReference type="Proteomes" id="UP000596742"/>
    </source>
</evidence>
<dbReference type="AlphaFoldDB" id="A0A8B6BXL2"/>
<protein>
    <submittedName>
        <fullName evidence="2">Uncharacterized protein</fullName>
    </submittedName>
</protein>
<feature type="compositionally biased region" description="Basic and acidic residues" evidence="1">
    <location>
        <begin position="312"/>
        <end position="331"/>
    </location>
</feature>
<feature type="compositionally biased region" description="Polar residues" evidence="1">
    <location>
        <begin position="172"/>
        <end position="182"/>
    </location>
</feature>
<feature type="compositionally biased region" description="Polar residues" evidence="1">
    <location>
        <begin position="365"/>
        <end position="377"/>
    </location>
</feature>
<feature type="compositionally biased region" description="Basic residues" evidence="1">
    <location>
        <begin position="183"/>
        <end position="196"/>
    </location>
</feature>
<name>A0A8B6BXL2_MYTGA</name>
<keyword evidence="3" id="KW-1185">Reference proteome</keyword>
<feature type="region of interest" description="Disordered" evidence="1">
    <location>
        <begin position="227"/>
        <end position="247"/>
    </location>
</feature>